<evidence type="ECO:0000313" key="3">
    <source>
        <dbReference type="Proteomes" id="UP001230005"/>
    </source>
</evidence>
<sequence>MRSSRTESTSDLIKKEFENMHKELKPLLMKCLLYSVISAPLFSFSFMSLYYLVFEFGVDVITLPVILFSLTGAFSFALLREAFHKNKEMKEASRDYIKKRIRESEYMDIHYKEDYLKKIQDKPRDMFKIFVEFLERENRTRMIKNRESDDK</sequence>
<keyword evidence="1" id="KW-0472">Membrane</keyword>
<feature type="transmembrane region" description="Helical" evidence="1">
    <location>
        <begin position="31"/>
        <end position="54"/>
    </location>
</feature>
<evidence type="ECO:0000313" key="2">
    <source>
        <dbReference type="EMBL" id="MDQ0256757.1"/>
    </source>
</evidence>
<reference evidence="2 3" key="1">
    <citation type="submission" date="2023-07" db="EMBL/GenBank/DDBJ databases">
        <title>Genomic Encyclopedia of Type Strains, Phase IV (KMG-IV): sequencing the most valuable type-strain genomes for metagenomic binning, comparative biology and taxonomic classification.</title>
        <authorList>
            <person name="Goeker M."/>
        </authorList>
    </citation>
    <scope>NUCLEOTIDE SEQUENCE [LARGE SCALE GENOMIC DNA]</scope>
    <source>
        <strain evidence="2 3">DSM 9768</strain>
    </source>
</reference>
<organism evidence="2 3">
    <name type="scientific">Evansella vedderi</name>
    <dbReference type="NCBI Taxonomy" id="38282"/>
    <lineage>
        <taxon>Bacteria</taxon>
        <taxon>Bacillati</taxon>
        <taxon>Bacillota</taxon>
        <taxon>Bacilli</taxon>
        <taxon>Bacillales</taxon>
        <taxon>Bacillaceae</taxon>
        <taxon>Evansella</taxon>
    </lineage>
</organism>
<dbReference type="InterPro" id="IPR020205">
    <property type="entry name" value="Uncharacterised_YwnF_TM"/>
</dbReference>
<name>A0ABT9ZZU1_9BACI</name>
<dbReference type="RefSeq" id="WP_307329404.1">
    <property type="nucleotide sequence ID" value="NZ_JAUSUG010000019.1"/>
</dbReference>
<keyword evidence="3" id="KW-1185">Reference proteome</keyword>
<keyword evidence="1" id="KW-1133">Transmembrane helix</keyword>
<protein>
    <submittedName>
        <fullName evidence="2">Uncharacterized protein</fullName>
    </submittedName>
</protein>
<dbReference type="Proteomes" id="UP001230005">
    <property type="component" value="Unassembled WGS sequence"/>
</dbReference>
<dbReference type="EMBL" id="JAUSUG010000019">
    <property type="protein sequence ID" value="MDQ0256757.1"/>
    <property type="molecule type" value="Genomic_DNA"/>
</dbReference>
<evidence type="ECO:0000256" key="1">
    <source>
        <dbReference type="SAM" id="Phobius"/>
    </source>
</evidence>
<dbReference type="Pfam" id="PF17370">
    <property type="entry name" value="DUF5392"/>
    <property type="match status" value="1"/>
</dbReference>
<feature type="transmembrane region" description="Helical" evidence="1">
    <location>
        <begin position="60"/>
        <end position="79"/>
    </location>
</feature>
<gene>
    <name evidence="2" type="ORF">J2S74_004179</name>
</gene>
<comment type="caution">
    <text evidence="2">The sequence shown here is derived from an EMBL/GenBank/DDBJ whole genome shotgun (WGS) entry which is preliminary data.</text>
</comment>
<accession>A0ABT9ZZU1</accession>
<keyword evidence="1" id="KW-0812">Transmembrane</keyword>
<proteinExistence type="predicted"/>